<evidence type="ECO:0000256" key="1">
    <source>
        <dbReference type="ARBA" id="ARBA00004141"/>
    </source>
</evidence>
<dbReference type="GO" id="GO:0016020">
    <property type="term" value="C:membrane"/>
    <property type="evidence" value="ECO:0007669"/>
    <property type="project" value="UniProtKB-SubCell"/>
</dbReference>
<keyword evidence="8" id="KW-1185">Reference proteome</keyword>
<evidence type="ECO:0000259" key="6">
    <source>
        <dbReference type="Pfam" id="PF04893"/>
    </source>
</evidence>
<dbReference type="Proteomes" id="UP000006512">
    <property type="component" value="Unassembled WGS sequence"/>
</dbReference>
<keyword evidence="3 5" id="KW-1133">Transmembrane helix</keyword>
<dbReference type="STRING" id="715226.ABI_08360"/>
<dbReference type="EMBL" id="GL883077">
    <property type="protein sequence ID" value="EGF92400.1"/>
    <property type="molecule type" value="Genomic_DNA"/>
</dbReference>
<dbReference type="eggNOG" id="ENOG502Z7KS">
    <property type="taxonomic scope" value="Bacteria"/>
</dbReference>
<keyword evidence="4 5" id="KW-0472">Membrane</keyword>
<dbReference type="AlphaFoldDB" id="F4QG72"/>
<dbReference type="Pfam" id="PF04893">
    <property type="entry name" value="Yip1"/>
    <property type="match status" value="1"/>
</dbReference>
<protein>
    <recommendedName>
        <fullName evidence="6">Yip1 domain-containing protein</fullName>
    </recommendedName>
</protein>
<evidence type="ECO:0000313" key="8">
    <source>
        <dbReference type="Proteomes" id="UP000006512"/>
    </source>
</evidence>
<evidence type="ECO:0000256" key="3">
    <source>
        <dbReference type="ARBA" id="ARBA00022989"/>
    </source>
</evidence>
<feature type="transmembrane region" description="Helical" evidence="5">
    <location>
        <begin position="51"/>
        <end position="76"/>
    </location>
</feature>
<reference evidence="8" key="1">
    <citation type="submission" date="2011-03" db="EMBL/GenBank/DDBJ databases">
        <title>Draft genome sequence of Brevundimonas diminuta.</title>
        <authorList>
            <person name="Brown P.J.B."/>
            <person name="Buechlein A."/>
            <person name="Hemmerich C."/>
            <person name="Brun Y.V."/>
        </authorList>
    </citation>
    <scope>NUCLEOTIDE SEQUENCE [LARGE SCALE GENOMIC DNA]</scope>
    <source>
        <strain evidence="8">C19</strain>
    </source>
</reference>
<feature type="transmembrane region" description="Helical" evidence="5">
    <location>
        <begin position="129"/>
        <end position="153"/>
    </location>
</feature>
<accession>F4QG72</accession>
<dbReference type="HOGENOM" id="CLU_673927_0_0_5"/>
<evidence type="ECO:0000256" key="2">
    <source>
        <dbReference type="ARBA" id="ARBA00022692"/>
    </source>
</evidence>
<gene>
    <name evidence="7" type="ORF">ABI_08360</name>
</gene>
<evidence type="ECO:0000313" key="7">
    <source>
        <dbReference type="EMBL" id="EGF92400.1"/>
    </source>
</evidence>
<name>F4QG72_9CAUL</name>
<evidence type="ECO:0000256" key="5">
    <source>
        <dbReference type="SAM" id="Phobius"/>
    </source>
</evidence>
<feature type="transmembrane region" description="Helical" evidence="5">
    <location>
        <begin position="82"/>
        <end position="108"/>
    </location>
</feature>
<keyword evidence="2 5" id="KW-0812">Transmembrane</keyword>
<organism evidence="7 8">
    <name type="scientific">Asticcacaulis biprosthecium C19</name>
    <dbReference type="NCBI Taxonomy" id="715226"/>
    <lineage>
        <taxon>Bacteria</taxon>
        <taxon>Pseudomonadati</taxon>
        <taxon>Pseudomonadota</taxon>
        <taxon>Alphaproteobacteria</taxon>
        <taxon>Caulobacterales</taxon>
        <taxon>Caulobacteraceae</taxon>
        <taxon>Asticcacaulis</taxon>
    </lineage>
</organism>
<evidence type="ECO:0000256" key="4">
    <source>
        <dbReference type="ARBA" id="ARBA00023136"/>
    </source>
</evidence>
<dbReference type="RefSeq" id="WP_006271575.1">
    <property type="nucleotide sequence ID" value="NZ_GL883077.1"/>
</dbReference>
<feature type="transmembrane region" description="Helical" evidence="5">
    <location>
        <begin position="173"/>
        <end position="194"/>
    </location>
</feature>
<proteinExistence type="predicted"/>
<comment type="subcellular location">
    <subcellularLocation>
        <location evidence="1">Membrane</location>
        <topology evidence="1">Multi-pass membrane protein</topology>
    </subcellularLocation>
</comment>
<dbReference type="InterPro" id="IPR006977">
    <property type="entry name" value="Yip1_dom"/>
</dbReference>
<dbReference type="OrthoDB" id="7423401at2"/>
<sequence>MNDSPINPTPTIQPRGSGLVERVKAILLKPSPTWDVIATEPASVKSLYMGYILPLAAIGPIAGLLGILIFTGLLAILAGPFLVIGAIFGFVMNLVVVYVMALIVDGLAPSFGGQRNFLQAFKVMAYSMTAAWVAAVIGLIPFLGWLSILGGLYSLYLLYLGLPKLMGAPAEKSLGYTAVVVVIAIALSLVVSAITRSVMALGTLGAVATYSAAANKTVTVPGMGSVDLAKVEQAANQMAAEASAQAAGGTTVTLADPQGLLALMPANYLGAARADDSTQSGGAAGVSVATASANYVINGNAVELEVTDLGSVSGLGALATAVNVNTSSSSAGGYEKVTTSNGQMVAESWNSETKQGSYTIVRNGRISVEASGTVDSIEVLKNLVNGLDAGRLEALSKT</sequence>
<feature type="domain" description="Yip1" evidence="6">
    <location>
        <begin position="25"/>
        <end position="190"/>
    </location>
</feature>